<accession>A9G6J1</accession>
<sequence length="1004" mass="104446">MEQLWQRISEGRHTALLNVVPGDPPARLGLRIVRVRCDVPEMTLGPLRDARTQIERLAGGAQPTLDQARSRAASGLRRRLLGDVHELMVDAEFIETANRLAQQADCTWAIVFDAVEHADPATLDVLRRVVSRPDALRVPLVLSFRLHAPTGPAGGLVDAMRAACGADALLRPTDGAITLTSATTPPPPPPPQVAVRELPGEVLRVLRAGAIVGSGFESELVAALLRVDALDVLEALQRASDAGVPVEDRGDGRFHLPQETVDTLRGSILPSLARVWHRRLATLLSEERTAPDAPAAREPRAAPGVVAADHQAAHAAAAPAHAAAPPTQSAAILTSTVERHVIGGANLGVPRGDDPTTRAAAQAKAGAPPLSTAPPSASLPAMATPRTMAAAPPPPGPSPATASPAAASPGVPLAGGPAPEAGGAATADEWEKTADPTLPVARGGVPRAAETLRPPPAMAPAGGTSMSNTRRAPPRVTQDRPAPMATAGPGNPAWPYADLFHRSPESRRVSEPPESIMFDAPPDSLDAPIPGPMRVPRDLASLGGAFPDEPSRSARGASLRVPAALSERSSSGSRHAFSWPAAADSVAGRAAAESLRAAAPLGVSMYPAPAAPDRAEAAGAASAAAHGAGRHLHDVRAAAHLTEAGEHEEAARRYCAAAVEAADMGAYAQALSYGRKALSLLDGMPATPARRRLRIGALAGIARVQWQGAGPDPASTLAGALEVLDAARALLAQGDPPELHAEVAALIAGVCYDMGDARSLERALEELATASRQLLDAGDALGAARLLNDQAAVHVRMGDPVRATHLLIESRRTFEERARVDPSARVELAETDHLFARIPLHVPARPGRESDAVSMGLDHALAAERAYKQLGDTRELARVWETIGRLELRNGRLDRATQRLTAAIEAEEALGDLLGLARSTAALAEVLSAKGLHREALAVLAESMVMNLEKGSPLGLAYNRRALNALVPNISLQGEEAEELRKLAAQLAAAEAALGRAKLPGEPD</sequence>
<evidence type="ECO:0000256" key="1">
    <source>
        <dbReference type="SAM" id="MobiDB-lite"/>
    </source>
</evidence>
<feature type="compositionally biased region" description="Low complexity" evidence="1">
    <location>
        <begin position="399"/>
        <end position="427"/>
    </location>
</feature>
<dbReference type="SUPFAM" id="SSF48452">
    <property type="entry name" value="TPR-like"/>
    <property type="match status" value="1"/>
</dbReference>
<proteinExistence type="predicted"/>
<gene>
    <name evidence="2" type="ordered locus">sce2541</name>
</gene>
<evidence type="ECO:0008006" key="4">
    <source>
        <dbReference type="Google" id="ProtNLM"/>
    </source>
</evidence>
<dbReference type="InterPro" id="IPR011990">
    <property type="entry name" value="TPR-like_helical_dom_sf"/>
</dbReference>
<name>A9G6J1_SORC5</name>
<evidence type="ECO:0000313" key="2">
    <source>
        <dbReference type="EMBL" id="CAN92700.1"/>
    </source>
</evidence>
<dbReference type="OrthoDB" id="5494898at2"/>
<organism evidence="2 3">
    <name type="scientific">Sorangium cellulosum (strain So ce56)</name>
    <name type="common">Polyangium cellulosum (strain So ce56)</name>
    <dbReference type="NCBI Taxonomy" id="448385"/>
    <lineage>
        <taxon>Bacteria</taxon>
        <taxon>Pseudomonadati</taxon>
        <taxon>Myxococcota</taxon>
        <taxon>Polyangia</taxon>
        <taxon>Polyangiales</taxon>
        <taxon>Polyangiaceae</taxon>
        <taxon>Sorangium</taxon>
    </lineage>
</organism>
<dbReference type="EMBL" id="AM746676">
    <property type="protein sequence ID" value="CAN92700.1"/>
    <property type="molecule type" value="Genomic_DNA"/>
</dbReference>
<feature type="compositionally biased region" description="Basic and acidic residues" evidence="1">
    <location>
        <begin position="289"/>
        <end position="300"/>
    </location>
</feature>
<feature type="region of interest" description="Disordered" evidence="1">
    <location>
        <begin position="289"/>
        <end position="327"/>
    </location>
</feature>
<feature type="region of interest" description="Disordered" evidence="1">
    <location>
        <begin position="344"/>
        <end position="427"/>
    </location>
</feature>
<dbReference type="HOGENOM" id="CLU_340908_0_0_7"/>
<keyword evidence="3" id="KW-1185">Reference proteome</keyword>
<dbReference type="AlphaFoldDB" id="A9G6J1"/>
<dbReference type="KEGG" id="scl:sce2541"/>
<feature type="region of interest" description="Disordered" evidence="1">
    <location>
        <begin position="447"/>
        <end position="560"/>
    </location>
</feature>
<feature type="compositionally biased region" description="Low complexity" evidence="1">
    <location>
        <begin position="301"/>
        <end position="327"/>
    </location>
</feature>
<dbReference type="STRING" id="448385.sce2541"/>
<dbReference type="Gene3D" id="1.25.40.10">
    <property type="entry name" value="Tetratricopeptide repeat domain"/>
    <property type="match status" value="1"/>
</dbReference>
<dbReference type="eggNOG" id="COG0457">
    <property type="taxonomic scope" value="Bacteria"/>
</dbReference>
<dbReference type="RefSeq" id="WP_012235173.1">
    <property type="nucleotide sequence ID" value="NC_010162.1"/>
</dbReference>
<protein>
    <recommendedName>
        <fullName evidence="4">MalT-like TPR region domain-containing protein</fullName>
    </recommendedName>
</protein>
<feature type="compositionally biased region" description="Low complexity" evidence="1">
    <location>
        <begin position="359"/>
        <end position="390"/>
    </location>
</feature>
<evidence type="ECO:0000313" key="3">
    <source>
        <dbReference type="Proteomes" id="UP000002139"/>
    </source>
</evidence>
<feature type="compositionally biased region" description="Basic and acidic residues" evidence="1">
    <location>
        <begin position="499"/>
        <end position="511"/>
    </location>
</feature>
<dbReference type="Proteomes" id="UP000002139">
    <property type="component" value="Chromosome"/>
</dbReference>
<reference evidence="2 3" key="1">
    <citation type="journal article" date="2007" name="Nat. Biotechnol.">
        <title>Complete genome sequence of the myxobacterium Sorangium cellulosum.</title>
        <authorList>
            <person name="Schneiker S."/>
            <person name="Perlova O."/>
            <person name="Kaiser O."/>
            <person name="Gerth K."/>
            <person name="Alici A."/>
            <person name="Altmeyer M.O."/>
            <person name="Bartels D."/>
            <person name="Bekel T."/>
            <person name="Beyer S."/>
            <person name="Bode E."/>
            <person name="Bode H.B."/>
            <person name="Bolten C.J."/>
            <person name="Choudhuri J.V."/>
            <person name="Doss S."/>
            <person name="Elnakady Y.A."/>
            <person name="Frank B."/>
            <person name="Gaigalat L."/>
            <person name="Goesmann A."/>
            <person name="Groeger C."/>
            <person name="Gross F."/>
            <person name="Jelsbak L."/>
            <person name="Jelsbak L."/>
            <person name="Kalinowski J."/>
            <person name="Kegler C."/>
            <person name="Knauber T."/>
            <person name="Konietzny S."/>
            <person name="Kopp M."/>
            <person name="Krause L."/>
            <person name="Krug D."/>
            <person name="Linke B."/>
            <person name="Mahmud T."/>
            <person name="Martinez-Arias R."/>
            <person name="McHardy A.C."/>
            <person name="Merai M."/>
            <person name="Meyer F."/>
            <person name="Mormann S."/>
            <person name="Munoz-Dorado J."/>
            <person name="Perez J."/>
            <person name="Pradella S."/>
            <person name="Rachid S."/>
            <person name="Raddatz G."/>
            <person name="Rosenau F."/>
            <person name="Rueckert C."/>
            <person name="Sasse F."/>
            <person name="Scharfe M."/>
            <person name="Schuster S.C."/>
            <person name="Suen G."/>
            <person name="Treuner-Lange A."/>
            <person name="Velicer G.J."/>
            <person name="Vorholter F.-J."/>
            <person name="Weissman K.J."/>
            <person name="Welch R.D."/>
            <person name="Wenzel S.C."/>
            <person name="Whitworth D.E."/>
            <person name="Wilhelm S."/>
            <person name="Wittmann C."/>
            <person name="Bloecker H."/>
            <person name="Puehler A."/>
            <person name="Mueller R."/>
        </authorList>
    </citation>
    <scope>NUCLEOTIDE SEQUENCE [LARGE SCALE GENOMIC DNA]</scope>
    <source>
        <strain evidence="3">So ce56</strain>
    </source>
</reference>